<reference evidence="1 2" key="1">
    <citation type="journal article" date="2009" name="BMC Genomics">
        <title>Comparative genomics of the emerging human pathogen Photorhabdus asymbiotica with the insect pathogen Photorhabdus luminescens.</title>
        <authorList>
            <person name="Wilkinson P."/>
            <person name="Waterfield N.R."/>
            <person name="Crossman L."/>
            <person name="Corton C."/>
            <person name="Sanchez-Contreras M."/>
            <person name="Vlisidou I."/>
            <person name="Barron A."/>
            <person name="Bignell A."/>
            <person name="Clark L."/>
            <person name="Ormond D."/>
            <person name="Mayho M."/>
            <person name="Bason N."/>
            <person name="Smith F."/>
            <person name="Simmonds M."/>
            <person name="Churcher C."/>
            <person name="Harris D."/>
            <person name="Thompson N.R."/>
            <person name="Quail M."/>
            <person name="Parkhill J."/>
            <person name="ffrench-Constant R.H."/>
        </authorList>
    </citation>
    <scope>NUCLEOTIDE SEQUENCE [LARGE SCALE GENOMIC DNA]</scope>
    <source>
        <strain evidence="2">ATCC 43949 / 3105-77</strain>
    </source>
</reference>
<dbReference type="KEGG" id="pay:PAU_03971"/>
<dbReference type="STRING" id="291112.PAU_03971"/>
<evidence type="ECO:0008006" key="3">
    <source>
        <dbReference type="Google" id="ProtNLM"/>
    </source>
</evidence>
<dbReference type="EMBL" id="FM162591">
    <property type="protein sequence ID" value="CAQ86059.1"/>
    <property type="molecule type" value="Genomic_DNA"/>
</dbReference>
<dbReference type="Proteomes" id="UP000002747">
    <property type="component" value="Chromosome"/>
</dbReference>
<dbReference type="AlphaFoldDB" id="C7BP33"/>
<evidence type="ECO:0000313" key="1">
    <source>
        <dbReference type="EMBL" id="CAQ86059.1"/>
    </source>
</evidence>
<dbReference type="eggNOG" id="COG2958">
    <property type="taxonomic scope" value="Bacteria"/>
</dbReference>
<sequence length="100" mass="11518">MSNSSWAHFGYLVATEINEDKQRCVERELQMLCALHGIGVILLNPQDPGNRQTLIPARERTSIDWQSVNRLVVEDKDFKEFIDLVSDYLPDRKNTQSALE</sequence>
<gene>
    <name evidence="1" type="ordered locus">PAU_03971</name>
</gene>
<evidence type="ECO:0000313" key="2">
    <source>
        <dbReference type="Proteomes" id="UP000002747"/>
    </source>
</evidence>
<proteinExistence type="predicted"/>
<accession>C7BP33</accession>
<protein>
    <recommendedName>
        <fullName evidence="3">HrgA protein</fullName>
    </recommendedName>
</protein>
<name>C7BP33_PHOAA</name>
<organism evidence="1 2">
    <name type="scientific">Photorhabdus asymbiotica subsp. asymbiotica (strain ATCC 43949 / 3105-77)</name>
    <name type="common">Xenorhabdus luminescens (strain 2)</name>
    <dbReference type="NCBI Taxonomy" id="553480"/>
    <lineage>
        <taxon>Bacteria</taxon>
        <taxon>Pseudomonadati</taxon>
        <taxon>Pseudomonadota</taxon>
        <taxon>Gammaproteobacteria</taxon>
        <taxon>Enterobacterales</taxon>
        <taxon>Morganellaceae</taxon>
        <taxon>Photorhabdus</taxon>
    </lineage>
</organism>